<keyword evidence="7 12" id="KW-1133">Transmembrane helix</keyword>
<dbReference type="InterPro" id="IPR013083">
    <property type="entry name" value="Znf_RING/FYVE/PHD"/>
</dbReference>
<dbReference type="InterPro" id="IPR001841">
    <property type="entry name" value="Znf_RING"/>
</dbReference>
<evidence type="ECO:0000256" key="8">
    <source>
        <dbReference type="ARBA" id="ARBA00023136"/>
    </source>
</evidence>
<evidence type="ECO:0000256" key="3">
    <source>
        <dbReference type="ARBA" id="ARBA00022692"/>
    </source>
</evidence>
<evidence type="ECO:0000256" key="11">
    <source>
        <dbReference type="PROSITE-ProRule" id="PRU00175"/>
    </source>
</evidence>
<dbReference type="OrthoDB" id="6020240at2759"/>
<dbReference type="InterPro" id="IPR017907">
    <property type="entry name" value="Znf_RING_CS"/>
</dbReference>
<keyword evidence="6" id="KW-0862">Zinc</keyword>
<organism evidence="14">
    <name type="scientific">Hydra vulgaris</name>
    <name type="common">Hydra</name>
    <name type="synonym">Hydra attenuata</name>
    <dbReference type="NCBI Taxonomy" id="6087"/>
    <lineage>
        <taxon>Eukaryota</taxon>
        <taxon>Metazoa</taxon>
        <taxon>Cnidaria</taxon>
        <taxon>Hydrozoa</taxon>
        <taxon>Hydroidolina</taxon>
        <taxon>Anthoathecata</taxon>
        <taxon>Aplanulata</taxon>
        <taxon>Hydridae</taxon>
        <taxon>Hydra</taxon>
    </lineage>
</organism>
<dbReference type="GO" id="GO:0008270">
    <property type="term" value="F:zinc ion binding"/>
    <property type="evidence" value="ECO:0007669"/>
    <property type="project" value="UniProtKB-KW"/>
</dbReference>
<name>T2M7V5_HYDVU</name>
<dbReference type="SMART" id="SM00184">
    <property type="entry name" value="RING"/>
    <property type="match status" value="1"/>
</dbReference>
<evidence type="ECO:0000256" key="9">
    <source>
        <dbReference type="ARBA" id="ARBA00030110"/>
    </source>
</evidence>
<evidence type="ECO:0000313" key="14">
    <source>
        <dbReference type="EMBL" id="CDG68010.1"/>
    </source>
</evidence>
<evidence type="ECO:0000256" key="1">
    <source>
        <dbReference type="ARBA" id="ARBA00004127"/>
    </source>
</evidence>
<dbReference type="AlphaFoldDB" id="T2M7V5"/>
<dbReference type="PANTHER" id="PTHR22894:SF5">
    <property type="entry name" value="RING-TYPE DOMAIN-CONTAINING PROTEIN"/>
    <property type="match status" value="1"/>
</dbReference>
<dbReference type="GO" id="GO:0012505">
    <property type="term" value="C:endomembrane system"/>
    <property type="evidence" value="ECO:0007669"/>
    <property type="project" value="UniProtKB-SubCell"/>
</dbReference>
<evidence type="ECO:0000256" key="4">
    <source>
        <dbReference type="ARBA" id="ARBA00022723"/>
    </source>
</evidence>
<reference evidence="14" key="1">
    <citation type="journal article" date="2013" name="Genome Biol. Evol.">
        <title>Punctuated emergences of genetic and phenotypic innovations in eumetazoan, bilaterian, euteleostome, and hominidae ancestors.</title>
        <authorList>
            <person name="Wenger Y."/>
            <person name="Galliot B."/>
        </authorList>
    </citation>
    <scope>NUCLEOTIDE SEQUENCE</scope>
    <source>
        <tissue evidence="14">Whole animals</tissue>
    </source>
</reference>
<evidence type="ECO:0000256" key="10">
    <source>
        <dbReference type="ARBA" id="ARBA00031107"/>
    </source>
</evidence>
<evidence type="ECO:0000256" key="7">
    <source>
        <dbReference type="ARBA" id="ARBA00022989"/>
    </source>
</evidence>
<evidence type="ECO:0000259" key="13">
    <source>
        <dbReference type="PROSITE" id="PS50089"/>
    </source>
</evidence>
<feature type="transmembrane region" description="Helical" evidence="12">
    <location>
        <begin position="20"/>
        <end position="37"/>
    </location>
</feature>
<sequence>HKQTKIMNDSLIEGISDSVLFSWLLSSVIVLAFLLWSKFHVRNQIIHPVHQDAVQAVREHVIHGESNRQSRNGDDQCPVCIDRLHFAVETNCGHVFCCACMMAYWEQGAWIGAMNCPICRQQINVLLPMFTNDEAVSNEFTIYNNKIHIYNRRFSGQPRSILEYILDAPVLVRHLWRNFFTASGIVLLLRIRIIIFFCIVLLYLWMPFDIIPESVVGVLGFIDDVLFTLAIVLYVTVLFRQSLAQ</sequence>
<protein>
    <recommendedName>
        <fullName evidence="2">E3 ubiquitin-protein ligase RNF170</fullName>
    </recommendedName>
    <alternativeName>
        <fullName evidence="10">RING finger protein 170</fullName>
    </alternativeName>
    <alternativeName>
        <fullName evidence="9">RING-type E3 ubiquitin transferase RNF170</fullName>
    </alternativeName>
</protein>
<dbReference type="SUPFAM" id="SSF57850">
    <property type="entry name" value="RING/U-box"/>
    <property type="match status" value="1"/>
</dbReference>
<dbReference type="InterPro" id="IPR010652">
    <property type="entry name" value="DUF1232"/>
</dbReference>
<dbReference type="PROSITE" id="PS50089">
    <property type="entry name" value="ZF_RING_2"/>
    <property type="match status" value="1"/>
</dbReference>
<feature type="non-terminal residue" evidence="14">
    <location>
        <position position="1"/>
    </location>
</feature>
<dbReference type="InterPro" id="IPR038896">
    <property type="entry name" value="RNF170"/>
</dbReference>
<feature type="transmembrane region" description="Helical" evidence="12">
    <location>
        <begin position="218"/>
        <end position="239"/>
    </location>
</feature>
<keyword evidence="8 12" id="KW-0472">Membrane</keyword>
<dbReference type="PROSITE" id="PS00518">
    <property type="entry name" value="ZF_RING_1"/>
    <property type="match status" value="1"/>
</dbReference>
<dbReference type="GO" id="GO:0061630">
    <property type="term" value="F:ubiquitin protein ligase activity"/>
    <property type="evidence" value="ECO:0007669"/>
    <property type="project" value="InterPro"/>
</dbReference>
<dbReference type="CDD" id="cd16553">
    <property type="entry name" value="RING-HC_RNF170"/>
    <property type="match status" value="1"/>
</dbReference>
<dbReference type="PANTHER" id="PTHR22894">
    <property type="entry name" value="RING-TYPE DOMAIN-CONTAINING PROTEIN"/>
    <property type="match status" value="1"/>
</dbReference>
<dbReference type="Pfam" id="PF06803">
    <property type="entry name" value="DUF1232"/>
    <property type="match status" value="1"/>
</dbReference>
<dbReference type="Gene3D" id="3.30.40.10">
    <property type="entry name" value="Zinc/RING finger domain, C3HC4 (zinc finger)"/>
    <property type="match status" value="1"/>
</dbReference>
<proteinExistence type="evidence at transcript level"/>
<feature type="domain" description="RING-type" evidence="13">
    <location>
        <begin position="77"/>
        <end position="120"/>
    </location>
</feature>
<evidence type="ECO:0000256" key="12">
    <source>
        <dbReference type="SAM" id="Phobius"/>
    </source>
</evidence>
<evidence type="ECO:0000256" key="6">
    <source>
        <dbReference type="ARBA" id="ARBA00022833"/>
    </source>
</evidence>
<keyword evidence="4" id="KW-0479">Metal-binding</keyword>
<gene>
    <name evidence="14" type="primary">RNF170</name>
</gene>
<comment type="subcellular location">
    <subcellularLocation>
        <location evidence="1">Endomembrane system</location>
        <topology evidence="1">Multi-pass membrane protein</topology>
    </subcellularLocation>
</comment>
<keyword evidence="3 12" id="KW-0812">Transmembrane</keyword>
<evidence type="ECO:0000256" key="2">
    <source>
        <dbReference type="ARBA" id="ARBA00014068"/>
    </source>
</evidence>
<feature type="transmembrane region" description="Helical" evidence="12">
    <location>
        <begin position="179"/>
        <end position="206"/>
    </location>
</feature>
<accession>T2M7V5</accession>
<dbReference type="EMBL" id="HAAD01001778">
    <property type="protein sequence ID" value="CDG68010.1"/>
    <property type="molecule type" value="mRNA"/>
</dbReference>
<keyword evidence="5 11" id="KW-0863">Zinc-finger</keyword>
<dbReference type="Pfam" id="PF13920">
    <property type="entry name" value="zf-C3HC4_3"/>
    <property type="match status" value="1"/>
</dbReference>
<evidence type="ECO:0000256" key="5">
    <source>
        <dbReference type="ARBA" id="ARBA00022771"/>
    </source>
</evidence>